<dbReference type="Gene3D" id="2.60.120.10">
    <property type="entry name" value="Jelly Rolls"/>
    <property type="match status" value="1"/>
</dbReference>
<name>A0ABN1GLN1_9ACTN</name>
<organism evidence="1 2">
    <name type="scientific">Streptomyces crystallinus</name>
    <dbReference type="NCBI Taxonomy" id="68191"/>
    <lineage>
        <taxon>Bacteria</taxon>
        <taxon>Bacillati</taxon>
        <taxon>Actinomycetota</taxon>
        <taxon>Actinomycetes</taxon>
        <taxon>Kitasatosporales</taxon>
        <taxon>Streptomycetaceae</taxon>
        <taxon>Streptomyces</taxon>
    </lineage>
</organism>
<accession>A0ABN1GLN1</accession>
<dbReference type="InterPro" id="IPR014710">
    <property type="entry name" value="RmlC-like_jellyroll"/>
</dbReference>
<sequence>MIVNRIDLPSRRMLAQGGGTTWRCLARRGMLHSETESFDQLRLAAGAEFAHTADNGVEQALYVVAGAGEVVEGSGSRPVAEGTLLLAPAAAPLTLRAGRDGLELIAVRTLPARVSERLPRRVPDLPEPQRSSLFHPTATIPDLLELEGAP</sequence>
<dbReference type="Proteomes" id="UP001500668">
    <property type="component" value="Unassembled WGS sequence"/>
</dbReference>
<reference evidence="1 2" key="1">
    <citation type="journal article" date="2019" name="Int. J. Syst. Evol. Microbiol.">
        <title>The Global Catalogue of Microorganisms (GCM) 10K type strain sequencing project: providing services to taxonomists for standard genome sequencing and annotation.</title>
        <authorList>
            <consortium name="The Broad Institute Genomics Platform"/>
            <consortium name="The Broad Institute Genome Sequencing Center for Infectious Disease"/>
            <person name="Wu L."/>
            <person name="Ma J."/>
        </authorList>
    </citation>
    <scope>NUCLEOTIDE SEQUENCE [LARGE SCALE GENOMIC DNA]</scope>
    <source>
        <strain evidence="1 2">JCM 5067</strain>
    </source>
</reference>
<dbReference type="EMBL" id="BAAACA010000035">
    <property type="protein sequence ID" value="GAA0614081.1"/>
    <property type="molecule type" value="Genomic_DNA"/>
</dbReference>
<evidence type="ECO:0000313" key="2">
    <source>
        <dbReference type="Proteomes" id="UP001500668"/>
    </source>
</evidence>
<dbReference type="InterPro" id="IPR011051">
    <property type="entry name" value="RmlC_Cupin_sf"/>
</dbReference>
<dbReference type="SUPFAM" id="SSF51182">
    <property type="entry name" value="RmlC-like cupins"/>
    <property type="match status" value="1"/>
</dbReference>
<evidence type="ECO:0000313" key="1">
    <source>
        <dbReference type="EMBL" id="GAA0614081.1"/>
    </source>
</evidence>
<gene>
    <name evidence="1" type="ORF">GCM10010394_50100</name>
</gene>
<comment type="caution">
    <text evidence="1">The sequence shown here is derived from an EMBL/GenBank/DDBJ whole genome shotgun (WGS) entry which is preliminary data.</text>
</comment>
<keyword evidence="2" id="KW-1185">Reference proteome</keyword>
<dbReference type="RefSeq" id="WP_344076851.1">
    <property type="nucleotide sequence ID" value="NZ_BAAACA010000035.1"/>
</dbReference>
<protein>
    <recommendedName>
        <fullName evidence="3">Cupin domain-containing protein</fullName>
    </recommendedName>
</protein>
<proteinExistence type="predicted"/>
<evidence type="ECO:0008006" key="3">
    <source>
        <dbReference type="Google" id="ProtNLM"/>
    </source>
</evidence>